<name>A0ABN0YDJ1_9CAUL</name>
<dbReference type="InterPro" id="IPR008523">
    <property type="entry name" value="DUF805"/>
</dbReference>
<dbReference type="Pfam" id="PF05656">
    <property type="entry name" value="DUF805"/>
    <property type="match status" value="1"/>
</dbReference>
<evidence type="ECO:0000313" key="3">
    <source>
        <dbReference type="Proteomes" id="UP001500791"/>
    </source>
</evidence>
<sequence length="164" mass="17930">MDVYSRKPVTLSLAIPRTTDVLTYGMIPRIEIFWQSSHRVGRTGFVLGSAVLVALRAGIDMWAVHGLPSWLALPMILVIGYSAMCVLSLRLHDRGRSGWWGWLILLLFALAWPMAQGTAPDVVSIGAAILLVTVFADLALMPGQKTLNRHGPPPSQRPLFSSVS</sequence>
<dbReference type="EMBL" id="BAAAEJ010000007">
    <property type="protein sequence ID" value="GAA0391931.1"/>
    <property type="molecule type" value="Genomic_DNA"/>
</dbReference>
<accession>A0ABN0YDJ1</accession>
<keyword evidence="1" id="KW-1133">Transmembrane helix</keyword>
<comment type="caution">
    <text evidence="2">The sequence shown here is derived from an EMBL/GenBank/DDBJ whole genome shotgun (WGS) entry which is preliminary data.</text>
</comment>
<reference evidence="2 3" key="1">
    <citation type="journal article" date="2019" name="Int. J. Syst. Evol. Microbiol.">
        <title>The Global Catalogue of Microorganisms (GCM) 10K type strain sequencing project: providing services to taxonomists for standard genome sequencing and annotation.</title>
        <authorList>
            <consortium name="The Broad Institute Genomics Platform"/>
            <consortium name="The Broad Institute Genome Sequencing Center for Infectious Disease"/>
            <person name="Wu L."/>
            <person name="Ma J."/>
        </authorList>
    </citation>
    <scope>NUCLEOTIDE SEQUENCE [LARGE SCALE GENOMIC DNA]</scope>
    <source>
        <strain evidence="2 3">JCM 13476</strain>
    </source>
</reference>
<feature type="transmembrane region" description="Helical" evidence="1">
    <location>
        <begin position="45"/>
        <end position="64"/>
    </location>
</feature>
<feature type="transmembrane region" description="Helical" evidence="1">
    <location>
        <begin position="99"/>
        <end position="116"/>
    </location>
</feature>
<protein>
    <submittedName>
        <fullName evidence="2">DUF805 domain-containing protein</fullName>
    </submittedName>
</protein>
<keyword evidence="3" id="KW-1185">Reference proteome</keyword>
<evidence type="ECO:0000256" key="1">
    <source>
        <dbReference type="SAM" id="Phobius"/>
    </source>
</evidence>
<feature type="transmembrane region" description="Helical" evidence="1">
    <location>
        <begin position="70"/>
        <end position="87"/>
    </location>
</feature>
<feature type="transmembrane region" description="Helical" evidence="1">
    <location>
        <begin position="122"/>
        <end position="140"/>
    </location>
</feature>
<proteinExistence type="predicted"/>
<keyword evidence="1" id="KW-0812">Transmembrane</keyword>
<evidence type="ECO:0000313" key="2">
    <source>
        <dbReference type="EMBL" id="GAA0391931.1"/>
    </source>
</evidence>
<organism evidence="2 3">
    <name type="scientific">Brevundimonas terrae</name>
    <dbReference type="NCBI Taxonomy" id="363631"/>
    <lineage>
        <taxon>Bacteria</taxon>
        <taxon>Pseudomonadati</taxon>
        <taxon>Pseudomonadota</taxon>
        <taxon>Alphaproteobacteria</taxon>
        <taxon>Caulobacterales</taxon>
        <taxon>Caulobacteraceae</taxon>
        <taxon>Brevundimonas</taxon>
    </lineage>
</organism>
<dbReference type="Proteomes" id="UP001500791">
    <property type="component" value="Unassembled WGS sequence"/>
</dbReference>
<gene>
    <name evidence="2" type="ORF">GCM10009093_18160</name>
</gene>
<keyword evidence="1" id="KW-0472">Membrane</keyword>